<dbReference type="OrthoDB" id="442921at2759"/>
<dbReference type="InterPro" id="IPR000626">
    <property type="entry name" value="Ubiquitin-like_dom"/>
</dbReference>
<dbReference type="Gene3D" id="3.10.20.90">
    <property type="entry name" value="Phosphatidylinositol 3-kinase Catalytic Subunit, Chain A, domain 1"/>
    <property type="match status" value="1"/>
</dbReference>
<organism evidence="3 4">
    <name type="scientific">Coptotermes formosanus</name>
    <name type="common">Formosan subterranean termite</name>
    <dbReference type="NCBI Taxonomy" id="36987"/>
    <lineage>
        <taxon>Eukaryota</taxon>
        <taxon>Metazoa</taxon>
        <taxon>Ecdysozoa</taxon>
        <taxon>Arthropoda</taxon>
        <taxon>Hexapoda</taxon>
        <taxon>Insecta</taxon>
        <taxon>Pterygota</taxon>
        <taxon>Neoptera</taxon>
        <taxon>Polyneoptera</taxon>
        <taxon>Dictyoptera</taxon>
        <taxon>Blattodea</taxon>
        <taxon>Blattoidea</taxon>
        <taxon>Termitoidae</taxon>
        <taxon>Rhinotermitidae</taxon>
        <taxon>Coptotermes</taxon>
    </lineage>
</organism>
<dbReference type="SUPFAM" id="SSF54236">
    <property type="entry name" value="Ubiquitin-like"/>
    <property type="match status" value="1"/>
</dbReference>
<accession>A0A6L2Q043</accession>
<dbReference type="Proteomes" id="UP000502823">
    <property type="component" value="Unassembled WGS sequence"/>
</dbReference>
<evidence type="ECO:0000259" key="2">
    <source>
        <dbReference type="PROSITE" id="PS50053"/>
    </source>
</evidence>
<proteinExistence type="inferred from homology"/>
<name>A0A6L2Q043_COPFO</name>
<dbReference type="PROSITE" id="PS50053">
    <property type="entry name" value="UBIQUITIN_2"/>
    <property type="match status" value="1"/>
</dbReference>
<dbReference type="InterPro" id="IPR022617">
    <property type="entry name" value="Rad60/SUMO-like_dom"/>
</dbReference>
<gene>
    <name evidence="3" type="ORF">Cfor_05460</name>
</gene>
<feature type="domain" description="Ubiquitin-like" evidence="2">
    <location>
        <begin position="16"/>
        <end position="91"/>
    </location>
</feature>
<dbReference type="InterPro" id="IPR029071">
    <property type="entry name" value="Ubiquitin-like_domsf"/>
</dbReference>
<reference evidence="4" key="1">
    <citation type="submission" date="2020-01" db="EMBL/GenBank/DDBJ databases">
        <title>Draft genome sequence of the Termite Coptotermes fromosanus.</title>
        <authorList>
            <person name="Itakura S."/>
            <person name="Yosikawa Y."/>
            <person name="Umezawa K."/>
        </authorList>
    </citation>
    <scope>NUCLEOTIDE SEQUENCE [LARGE SCALE GENOMIC DNA]</scope>
</reference>
<dbReference type="Pfam" id="PF11976">
    <property type="entry name" value="Rad60-SLD"/>
    <property type="match status" value="1"/>
</dbReference>
<keyword evidence="4" id="KW-1185">Reference proteome</keyword>
<dbReference type="PANTHER" id="PTHR10562">
    <property type="entry name" value="SMALL UBIQUITIN-RELATED MODIFIER"/>
    <property type="match status" value="1"/>
</dbReference>
<evidence type="ECO:0000256" key="1">
    <source>
        <dbReference type="ARBA" id="ARBA00009185"/>
    </source>
</evidence>
<evidence type="ECO:0000313" key="4">
    <source>
        <dbReference type="Proteomes" id="UP000502823"/>
    </source>
</evidence>
<dbReference type="EMBL" id="BLKM01000686">
    <property type="protein sequence ID" value="GFG37230.1"/>
    <property type="molecule type" value="Genomic_DNA"/>
</dbReference>
<protein>
    <recommendedName>
        <fullName evidence="2">Ubiquitin-like domain-containing protein</fullName>
    </recommendedName>
</protein>
<evidence type="ECO:0000313" key="3">
    <source>
        <dbReference type="EMBL" id="GFG37230.1"/>
    </source>
</evidence>
<dbReference type="AlphaFoldDB" id="A0A6L2Q043"/>
<comment type="caution">
    <text evidence="3">The sequence shown here is derived from an EMBL/GenBank/DDBJ whole genome shotgun (WGS) entry which is preliminary data.</text>
</comment>
<dbReference type="InParanoid" id="A0A6L2Q043"/>
<comment type="similarity">
    <text evidence="1">Belongs to the ubiquitin family. SUMO subfamily.</text>
</comment>
<sequence length="91" mass="10302">MSEANEAEGVRGTEVEYINLKVLGQDNKTVTFCTTKCTPLRKLMKAYCDFEGMDMSATKFLLNGQRINPRATPLSLQIQEDDVIEVLERKD</sequence>